<name>A0ABY8NEY5_9GAMM</name>
<keyword evidence="1" id="KW-0732">Signal</keyword>
<accession>A0ABY8NEY5</accession>
<sequence length="551" mass="59852">MRPHATRLFSAAVLTCSAAALMLTGCDRPPLDSDSATAYIERVLEQEQVPGAAVGIWYRGEPLLLRGFGVTNVDSPRPVDGQTLFKLASTSKAFTTTALGLLVEEGKLDWDGRVVDYLPEFRLGDPWVSGEFRVVDLLTHRSGLGPGAGDLMLWPQPNTYSRQDVLAGLAHLPITGSFRADYAYDNLLYIVAGELIAAVSGQSYEEFVQQRLLAPMGLNNCYAGPVPADARNNLADPHRLEAIDGGASGLVVDTPNLAGYDPIVLAAAGGMHCSAGDMLTWLRTLLAGGETPGGEQLFSTETRDRLWQPETLMPFSAERAARDGGHFYAYALGWRIQDMHGKKVIHHTGSLSGMYAWAAVVPEEDLALVVLMNRSAGAARQALIYGLLKPYLGAPEQDWLAYFQDLYGAPAEAVEAEELAPPAGYAAVSAAELAGHYRDPWFGDMSVAREGDTLRWRARKSPRLSGTLTGAGDGVWALHWDDRSLNADAWMMAERDESGTLVLTMQPKSRGVDFSYDFHDLRFEKVLPQIEPSRAGDYGVDPENEISAAKH</sequence>
<dbReference type="InterPro" id="IPR001466">
    <property type="entry name" value="Beta-lactam-related"/>
</dbReference>
<dbReference type="Gene3D" id="2.40.128.600">
    <property type="match status" value="1"/>
</dbReference>
<feature type="chain" id="PRO_5047509944" evidence="1">
    <location>
        <begin position="23"/>
        <end position="551"/>
    </location>
</feature>
<feature type="domain" description="Beta-lactamase-related" evidence="2">
    <location>
        <begin position="38"/>
        <end position="379"/>
    </location>
</feature>
<proteinExistence type="predicted"/>
<dbReference type="PANTHER" id="PTHR46825:SF15">
    <property type="entry name" value="BETA-LACTAMASE-RELATED DOMAIN-CONTAINING PROTEIN"/>
    <property type="match status" value="1"/>
</dbReference>
<dbReference type="Pfam" id="PF00144">
    <property type="entry name" value="Beta-lactamase"/>
    <property type="match status" value="1"/>
</dbReference>
<organism evidence="4 5">
    <name type="scientific">Microbulbifer bruguierae</name>
    <dbReference type="NCBI Taxonomy" id="3029061"/>
    <lineage>
        <taxon>Bacteria</taxon>
        <taxon>Pseudomonadati</taxon>
        <taxon>Pseudomonadota</taxon>
        <taxon>Gammaproteobacteria</taxon>
        <taxon>Cellvibrionales</taxon>
        <taxon>Microbulbiferaceae</taxon>
        <taxon>Microbulbifer</taxon>
    </lineage>
</organism>
<evidence type="ECO:0000313" key="4">
    <source>
        <dbReference type="EMBL" id="WGL16307.1"/>
    </source>
</evidence>
<evidence type="ECO:0000313" key="5">
    <source>
        <dbReference type="Proteomes" id="UP001236500"/>
    </source>
</evidence>
<dbReference type="EMBL" id="CP118605">
    <property type="protein sequence ID" value="WGL16307.1"/>
    <property type="molecule type" value="Genomic_DNA"/>
</dbReference>
<dbReference type="InterPro" id="IPR021860">
    <property type="entry name" value="Peptidase_S12_Pab87-rel_C"/>
</dbReference>
<evidence type="ECO:0000256" key="1">
    <source>
        <dbReference type="SAM" id="SignalP"/>
    </source>
</evidence>
<dbReference type="Pfam" id="PF11954">
    <property type="entry name" value="DUF3471"/>
    <property type="match status" value="1"/>
</dbReference>
<dbReference type="PROSITE" id="PS51257">
    <property type="entry name" value="PROKAR_LIPOPROTEIN"/>
    <property type="match status" value="1"/>
</dbReference>
<feature type="domain" description="Peptidase S12 Pab87-related C-terminal" evidence="3">
    <location>
        <begin position="429"/>
        <end position="525"/>
    </location>
</feature>
<dbReference type="SUPFAM" id="SSF56601">
    <property type="entry name" value="beta-lactamase/transpeptidase-like"/>
    <property type="match status" value="1"/>
</dbReference>
<dbReference type="InterPro" id="IPR012338">
    <property type="entry name" value="Beta-lactam/transpept-like"/>
</dbReference>
<dbReference type="RefSeq" id="WP_280319897.1">
    <property type="nucleotide sequence ID" value="NZ_CP118605.1"/>
</dbReference>
<keyword evidence="4" id="KW-0378">Hydrolase</keyword>
<protein>
    <submittedName>
        <fullName evidence="4">Serine hydrolase</fullName>
    </submittedName>
</protein>
<dbReference type="PANTHER" id="PTHR46825">
    <property type="entry name" value="D-ALANYL-D-ALANINE-CARBOXYPEPTIDASE/ENDOPEPTIDASE AMPH"/>
    <property type="match status" value="1"/>
</dbReference>
<dbReference type="Gene3D" id="3.40.710.10">
    <property type="entry name" value="DD-peptidase/beta-lactamase superfamily"/>
    <property type="match status" value="1"/>
</dbReference>
<dbReference type="Proteomes" id="UP001236500">
    <property type="component" value="Chromosome"/>
</dbReference>
<reference evidence="4 5" key="1">
    <citation type="submission" date="2023-02" db="EMBL/GenBank/DDBJ databases">
        <title>Description and genomic characterization of Microbulbifer bruguierae sp. nov., isolated from the sediment of mangrove plant Bruguiera sexangula.</title>
        <authorList>
            <person name="Long M."/>
        </authorList>
    </citation>
    <scope>NUCLEOTIDE SEQUENCE [LARGE SCALE GENOMIC DNA]</scope>
    <source>
        <strain evidence="4 5">H12</strain>
    </source>
</reference>
<dbReference type="InterPro" id="IPR050491">
    <property type="entry name" value="AmpC-like"/>
</dbReference>
<evidence type="ECO:0000259" key="2">
    <source>
        <dbReference type="Pfam" id="PF00144"/>
    </source>
</evidence>
<evidence type="ECO:0000259" key="3">
    <source>
        <dbReference type="Pfam" id="PF11954"/>
    </source>
</evidence>
<feature type="signal peptide" evidence="1">
    <location>
        <begin position="1"/>
        <end position="22"/>
    </location>
</feature>
<keyword evidence="5" id="KW-1185">Reference proteome</keyword>
<dbReference type="GO" id="GO:0016787">
    <property type="term" value="F:hydrolase activity"/>
    <property type="evidence" value="ECO:0007669"/>
    <property type="project" value="UniProtKB-KW"/>
</dbReference>
<gene>
    <name evidence="4" type="ORF">PVT68_16250</name>
</gene>